<accession>A0A183L0R2</accession>
<dbReference type="WBParaSite" id="SCUD_0002091401-mRNA-1">
    <property type="protein sequence ID" value="SCUD_0002091401-mRNA-1"/>
    <property type="gene ID" value="SCUD_0002091401"/>
</dbReference>
<dbReference type="Proteomes" id="UP000279833">
    <property type="component" value="Unassembled WGS sequence"/>
</dbReference>
<evidence type="ECO:0000313" key="3">
    <source>
        <dbReference type="Proteomes" id="UP000279833"/>
    </source>
</evidence>
<evidence type="ECO:0000313" key="2">
    <source>
        <dbReference type="EMBL" id="VDP73753.1"/>
    </source>
</evidence>
<sequence length="122" mass="14422">MGFTYCFYPNGCIRFWFQVKSKCRAKVILAYLYFAAISDDDHSKRLSIEVWDWDRTSRNDFMGSFSFGVSEVIKESVSSWYKLLNQEEGEFYSLPCIDEFNTAVLELRKRMEVSFIWVICPS</sequence>
<name>A0A183L0R2_9TREM</name>
<reference evidence="4" key="1">
    <citation type="submission" date="2016-06" db="UniProtKB">
        <authorList>
            <consortium name="WormBaseParasite"/>
        </authorList>
    </citation>
    <scope>IDENTIFICATION</scope>
</reference>
<evidence type="ECO:0000259" key="1">
    <source>
        <dbReference type="Pfam" id="PF00168"/>
    </source>
</evidence>
<evidence type="ECO:0000313" key="4">
    <source>
        <dbReference type="WBParaSite" id="SCUD_0002091401-mRNA-1"/>
    </source>
</evidence>
<dbReference type="InterPro" id="IPR035892">
    <property type="entry name" value="C2_domain_sf"/>
</dbReference>
<protein>
    <submittedName>
        <fullName evidence="4">C2 domain-containing protein</fullName>
    </submittedName>
</protein>
<dbReference type="AlphaFoldDB" id="A0A183L0R2"/>
<reference evidence="2 3" key="2">
    <citation type="submission" date="2018-11" db="EMBL/GenBank/DDBJ databases">
        <authorList>
            <consortium name="Pathogen Informatics"/>
        </authorList>
    </citation>
    <scope>NUCLEOTIDE SEQUENCE [LARGE SCALE GENOMIC DNA]</scope>
    <source>
        <strain evidence="2">Dakar</strain>
        <strain evidence="3">Dakar, Senegal</strain>
    </source>
</reference>
<dbReference type="SUPFAM" id="SSF49562">
    <property type="entry name" value="C2 domain (Calcium/lipid-binding domain, CaLB)"/>
    <property type="match status" value="1"/>
</dbReference>
<dbReference type="STRING" id="6186.A0A183L0R2"/>
<dbReference type="InterPro" id="IPR000008">
    <property type="entry name" value="C2_dom"/>
</dbReference>
<proteinExistence type="predicted"/>
<dbReference type="EMBL" id="UZAK01045304">
    <property type="protein sequence ID" value="VDP73753.1"/>
    <property type="molecule type" value="Genomic_DNA"/>
</dbReference>
<dbReference type="Gene3D" id="2.60.40.150">
    <property type="entry name" value="C2 domain"/>
    <property type="match status" value="1"/>
</dbReference>
<gene>
    <name evidence="2" type="ORF">SCUD_LOCUS20911</name>
</gene>
<organism evidence="4">
    <name type="scientific">Schistosoma curassoni</name>
    <dbReference type="NCBI Taxonomy" id="6186"/>
    <lineage>
        <taxon>Eukaryota</taxon>
        <taxon>Metazoa</taxon>
        <taxon>Spiralia</taxon>
        <taxon>Lophotrochozoa</taxon>
        <taxon>Platyhelminthes</taxon>
        <taxon>Trematoda</taxon>
        <taxon>Digenea</taxon>
        <taxon>Strigeidida</taxon>
        <taxon>Schistosomatoidea</taxon>
        <taxon>Schistosomatidae</taxon>
        <taxon>Schistosoma</taxon>
    </lineage>
</organism>
<dbReference type="Pfam" id="PF00168">
    <property type="entry name" value="C2"/>
    <property type="match status" value="1"/>
</dbReference>
<keyword evidence="3" id="KW-1185">Reference proteome</keyword>
<feature type="domain" description="C2" evidence="1">
    <location>
        <begin position="38"/>
        <end position="83"/>
    </location>
</feature>